<dbReference type="AlphaFoldDB" id="A0A1I6EYM7"/>
<dbReference type="InterPro" id="IPR010985">
    <property type="entry name" value="Ribbon_hlx_hlx"/>
</dbReference>
<reference evidence="3" key="1">
    <citation type="submission" date="2016-10" db="EMBL/GenBank/DDBJ databases">
        <authorList>
            <person name="Varghese N."/>
            <person name="Submissions S."/>
        </authorList>
    </citation>
    <scope>NUCLEOTIDE SEQUENCE [LARGE SCALE GENOMIC DNA]</scope>
    <source>
        <strain evidence="3">DSM 44232</strain>
    </source>
</reference>
<name>A0A1I6EYM7_9PSEU</name>
<accession>A0A1I6EYM7</accession>
<dbReference type="CDD" id="cd22231">
    <property type="entry name" value="RHH_NikR_HicB-like"/>
    <property type="match status" value="1"/>
</dbReference>
<dbReference type="EMBL" id="FOYL01000006">
    <property type="protein sequence ID" value="SFR22795.1"/>
    <property type="molecule type" value="Genomic_DNA"/>
</dbReference>
<dbReference type="SUPFAM" id="SSF47598">
    <property type="entry name" value="Ribbon-helix-helix"/>
    <property type="match status" value="1"/>
</dbReference>
<dbReference type="InterPro" id="IPR002145">
    <property type="entry name" value="CopG"/>
</dbReference>
<dbReference type="Gene3D" id="1.10.1220.10">
    <property type="entry name" value="Met repressor-like"/>
    <property type="match status" value="1"/>
</dbReference>
<protein>
    <submittedName>
        <fullName evidence="2">Ribbon-helix-helix protein, copG family</fullName>
    </submittedName>
</protein>
<sequence length="185" mass="19315">MLAGGATVCHSGAMDLTPYVASLGRELLTAVETGGDEASALVERLTVTMESAIRLALLEALSAAADEITADLAPDSVQVLLRGRDPKFVVTRRAPEQPVDVTTEPAAPAEDVAAGFDDGTTVRINVRLPEPLKAAIDEAAAKEGRSVNAWLVRAASAQLSPKRDSVTEALTGGIPASQRFVGWVR</sequence>
<dbReference type="STRING" id="84724.SAMN04488564_106367"/>
<dbReference type="Proteomes" id="UP000198583">
    <property type="component" value="Unassembled WGS sequence"/>
</dbReference>
<evidence type="ECO:0000259" key="1">
    <source>
        <dbReference type="Pfam" id="PF01402"/>
    </source>
</evidence>
<dbReference type="GO" id="GO:0006355">
    <property type="term" value="P:regulation of DNA-templated transcription"/>
    <property type="evidence" value="ECO:0007669"/>
    <property type="project" value="InterPro"/>
</dbReference>
<evidence type="ECO:0000313" key="2">
    <source>
        <dbReference type="EMBL" id="SFR22795.1"/>
    </source>
</evidence>
<evidence type="ECO:0000313" key="3">
    <source>
        <dbReference type="Proteomes" id="UP000198583"/>
    </source>
</evidence>
<feature type="domain" description="Ribbon-helix-helix protein CopG" evidence="1">
    <location>
        <begin position="122"/>
        <end position="155"/>
    </location>
</feature>
<proteinExistence type="predicted"/>
<gene>
    <name evidence="2" type="ORF">SAMN04488564_106367</name>
</gene>
<keyword evidence="3" id="KW-1185">Reference proteome</keyword>
<organism evidence="2 3">
    <name type="scientific">Lentzea waywayandensis</name>
    <dbReference type="NCBI Taxonomy" id="84724"/>
    <lineage>
        <taxon>Bacteria</taxon>
        <taxon>Bacillati</taxon>
        <taxon>Actinomycetota</taxon>
        <taxon>Actinomycetes</taxon>
        <taxon>Pseudonocardiales</taxon>
        <taxon>Pseudonocardiaceae</taxon>
        <taxon>Lentzea</taxon>
    </lineage>
</organism>
<dbReference type="InterPro" id="IPR013321">
    <property type="entry name" value="Arc_rbn_hlx_hlx"/>
</dbReference>
<dbReference type="Pfam" id="PF01402">
    <property type="entry name" value="RHH_1"/>
    <property type="match status" value="1"/>
</dbReference>